<sequence length="254" mass="27120">MKIVIIGGTGLIGSKLANNLRTLGHDVNAASPASGVNTITGEGLAEALKGADVVVDVANSPSFEDKAVLEFFETSGRNLLAAEAAEGIKHHIALSVVGTDRLQESGYFRAKQAQENLIKKSAIPYTIVHSTQFFEFLGSIVASAAKDAEIHLSPAEIQPITSDDVATAMAQVTLGKPTNSTLEIAGPELFSLSELAQRYLQKTGDARTVKADEQARYFGAILQTKTLIPRNDARLGKITFETWFANRQPKPVTA</sequence>
<evidence type="ECO:0000259" key="2">
    <source>
        <dbReference type="Pfam" id="PF13460"/>
    </source>
</evidence>
<dbReference type="InterPro" id="IPR036291">
    <property type="entry name" value="NAD(P)-bd_dom_sf"/>
</dbReference>
<comment type="caution">
    <text evidence="3">The sequence shown here is derived from an EMBL/GenBank/DDBJ whole genome shotgun (WGS) entry which is preliminary data.</text>
</comment>
<dbReference type="Gene3D" id="3.40.50.720">
    <property type="entry name" value="NAD(P)-binding Rossmann-like Domain"/>
    <property type="match status" value="1"/>
</dbReference>
<keyword evidence="4" id="KW-1185">Reference proteome</keyword>
<keyword evidence="1" id="KW-0521">NADP</keyword>
<name>A0AAP2GW28_9BACT</name>
<evidence type="ECO:0000313" key="3">
    <source>
        <dbReference type="EMBL" id="MBT1710007.1"/>
    </source>
</evidence>
<dbReference type="SUPFAM" id="SSF51735">
    <property type="entry name" value="NAD(P)-binding Rossmann-fold domains"/>
    <property type="match status" value="1"/>
</dbReference>
<organism evidence="3 4">
    <name type="scientific">Dawidia cretensis</name>
    <dbReference type="NCBI Taxonomy" id="2782350"/>
    <lineage>
        <taxon>Bacteria</taxon>
        <taxon>Pseudomonadati</taxon>
        <taxon>Bacteroidota</taxon>
        <taxon>Cytophagia</taxon>
        <taxon>Cytophagales</taxon>
        <taxon>Chryseotaleaceae</taxon>
        <taxon>Dawidia</taxon>
    </lineage>
</organism>
<dbReference type="InterPro" id="IPR016040">
    <property type="entry name" value="NAD(P)-bd_dom"/>
</dbReference>
<dbReference type="Pfam" id="PF13460">
    <property type="entry name" value="NAD_binding_10"/>
    <property type="match status" value="1"/>
</dbReference>
<dbReference type="RefSeq" id="WP_254085585.1">
    <property type="nucleotide sequence ID" value="NZ_JAHESE010000018.1"/>
</dbReference>
<dbReference type="EMBL" id="JAHESE010000018">
    <property type="protein sequence ID" value="MBT1710007.1"/>
    <property type="molecule type" value="Genomic_DNA"/>
</dbReference>
<proteinExistence type="predicted"/>
<gene>
    <name evidence="3" type="ORF">KK062_17305</name>
</gene>
<accession>A0AAP2GW28</accession>
<dbReference type="Proteomes" id="UP001319080">
    <property type="component" value="Unassembled WGS sequence"/>
</dbReference>
<dbReference type="PANTHER" id="PTHR42748:SF3">
    <property type="entry name" value="BLL4366 PROTEIN"/>
    <property type="match status" value="1"/>
</dbReference>
<feature type="domain" description="NAD(P)-binding" evidence="2">
    <location>
        <begin position="7"/>
        <end position="172"/>
    </location>
</feature>
<evidence type="ECO:0000313" key="4">
    <source>
        <dbReference type="Proteomes" id="UP001319080"/>
    </source>
</evidence>
<dbReference type="PANTHER" id="PTHR42748">
    <property type="entry name" value="NITROGEN METABOLITE REPRESSION PROTEIN NMRA FAMILY MEMBER"/>
    <property type="match status" value="1"/>
</dbReference>
<protein>
    <submittedName>
        <fullName evidence="3">SDR family oxidoreductase</fullName>
    </submittedName>
</protein>
<evidence type="ECO:0000256" key="1">
    <source>
        <dbReference type="ARBA" id="ARBA00022857"/>
    </source>
</evidence>
<reference evidence="3 4" key="1">
    <citation type="submission" date="2021-05" db="EMBL/GenBank/DDBJ databases">
        <title>A Polyphasic approach of four new species of the genus Ohtaekwangia: Ohtaekwangia histidinii sp. nov., Ohtaekwangia cretensis sp. nov., Ohtaekwangia indiensis sp. nov., Ohtaekwangia reichenbachii sp. nov. from diverse environment.</title>
        <authorList>
            <person name="Octaviana S."/>
        </authorList>
    </citation>
    <scope>NUCLEOTIDE SEQUENCE [LARGE SCALE GENOMIC DNA]</scope>
    <source>
        <strain evidence="3 4">PWU5</strain>
    </source>
</reference>
<dbReference type="AlphaFoldDB" id="A0AAP2GW28"/>
<dbReference type="InterPro" id="IPR051164">
    <property type="entry name" value="NmrA-like_oxidored"/>
</dbReference>